<name>A0A550CTL6_9AGAR</name>
<proteinExistence type="predicted"/>
<feature type="region of interest" description="Disordered" evidence="1">
    <location>
        <begin position="34"/>
        <end position="62"/>
    </location>
</feature>
<feature type="region of interest" description="Disordered" evidence="1">
    <location>
        <begin position="81"/>
        <end position="100"/>
    </location>
</feature>
<feature type="region of interest" description="Disordered" evidence="1">
    <location>
        <begin position="271"/>
        <end position="347"/>
    </location>
</feature>
<sequence length="347" mass="37214">MISSSSTTRHPLRELPIHLFGLPDVPQPKLIKTNIFGPGTPSPKPRPNKRPHSPGEAGLFSPAKRRILEVEGMLSPQKVAKTPSSAYHSPSSSRFVHALTGPGSPAKKLDFLSAPEEEESITLVSSCSVRGVTPETSPARLAPSPDLQSMTCASSPDDCEMSDYFSSPARPPAPPIASAAEPIFIPRVAPPPTDPTSVHYPGFQVYVDEFYVTYETGEGAEPMSAPSQPWAKEKENRPAVCRPKGKKSVTDPIPELKALLFSPEGKKSVLAVPGRASSLPISPAKTMMTSRRGSPTPKANPRSSGSALAREVHASSPLNGKGRKELRRMLEDEVDAVEDEDSEGEFL</sequence>
<feature type="region of interest" description="Disordered" evidence="1">
    <location>
        <begin position="135"/>
        <end position="154"/>
    </location>
</feature>
<dbReference type="OrthoDB" id="3211926at2759"/>
<evidence type="ECO:0000256" key="1">
    <source>
        <dbReference type="SAM" id="MobiDB-lite"/>
    </source>
</evidence>
<feature type="region of interest" description="Disordered" evidence="1">
    <location>
        <begin position="221"/>
        <end position="249"/>
    </location>
</feature>
<dbReference type="Proteomes" id="UP000320762">
    <property type="component" value="Unassembled WGS sequence"/>
</dbReference>
<evidence type="ECO:0000313" key="3">
    <source>
        <dbReference type="Proteomes" id="UP000320762"/>
    </source>
</evidence>
<evidence type="ECO:0000313" key="2">
    <source>
        <dbReference type="EMBL" id="TRM68132.1"/>
    </source>
</evidence>
<organism evidence="2 3">
    <name type="scientific">Schizophyllum amplum</name>
    <dbReference type="NCBI Taxonomy" id="97359"/>
    <lineage>
        <taxon>Eukaryota</taxon>
        <taxon>Fungi</taxon>
        <taxon>Dikarya</taxon>
        <taxon>Basidiomycota</taxon>
        <taxon>Agaricomycotina</taxon>
        <taxon>Agaricomycetes</taxon>
        <taxon>Agaricomycetidae</taxon>
        <taxon>Agaricales</taxon>
        <taxon>Schizophyllaceae</taxon>
        <taxon>Schizophyllum</taxon>
    </lineage>
</organism>
<accession>A0A550CTL6</accession>
<feature type="compositionally biased region" description="Acidic residues" evidence="1">
    <location>
        <begin position="332"/>
        <end position="347"/>
    </location>
</feature>
<reference evidence="2 3" key="1">
    <citation type="journal article" date="2019" name="New Phytol.">
        <title>Comparative genomics reveals unique wood-decay strategies and fruiting body development in the Schizophyllaceae.</title>
        <authorList>
            <person name="Almasi E."/>
            <person name="Sahu N."/>
            <person name="Krizsan K."/>
            <person name="Balint B."/>
            <person name="Kovacs G.M."/>
            <person name="Kiss B."/>
            <person name="Cseklye J."/>
            <person name="Drula E."/>
            <person name="Henrissat B."/>
            <person name="Nagy I."/>
            <person name="Chovatia M."/>
            <person name="Adam C."/>
            <person name="LaButti K."/>
            <person name="Lipzen A."/>
            <person name="Riley R."/>
            <person name="Grigoriev I.V."/>
            <person name="Nagy L.G."/>
        </authorList>
    </citation>
    <scope>NUCLEOTIDE SEQUENCE [LARGE SCALE GENOMIC DNA]</scope>
    <source>
        <strain evidence="2 3">NL-1724</strain>
    </source>
</reference>
<dbReference type="EMBL" id="VDMD01000002">
    <property type="protein sequence ID" value="TRM68132.1"/>
    <property type="molecule type" value="Genomic_DNA"/>
</dbReference>
<gene>
    <name evidence="2" type="ORF">BD626DRAFT_480876</name>
</gene>
<protein>
    <submittedName>
        <fullName evidence="2">Uncharacterized protein</fullName>
    </submittedName>
</protein>
<keyword evidence="3" id="KW-1185">Reference proteome</keyword>
<feature type="compositionally biased region" description="Low complexity" evidence="1">
    <location>
        <begin position="84"/>
        <end position="93"/>
    </location>
</feature>
<dbReference type="AlphaFoldDB" id="A0A550CTL6"/>
<comment type="caution">
    <text evidence="2">The sequence shown here is derived from an EMBL/GenBank/DDBJ whole genome shotgun (WGS) entry which is preliminary data.</text>
</comment>